<protein>
    <submittedName>
        <fullName evidence="1">Uncharacterized protein</fullName>
    </submittedName>
</protein>
<dbReference type="EMBL" id="MHQL01000039">
    <property type="protein sequence ID" value="OHA02333.1"/>
    <property type="molecule type" value="Genomic_DNA"/>
</dbReference>
<reference evidence="1 2" key="1">
    <citation type="journal article" date="2016" name="Nat. Commun.">
        <title>Thousands of microbial genomes shed light on interconnected biogeochemical processes in an aquifer system.</title>
        <authorList>
            <person name="Anantharaman K."/>
            <person name="Brown C.T."/>
            <person name="Hug L.A."/>
            <person name="Sharon I."/>
            <person name="Castelle C.J."/>
            <person name="Probst A.J."/>
            <person name="Thomas B.C."/>
            <person name="Singh A."/>
            <person name="Wilkins M.J."/>
            <person name="Karaoz U."/>
            <person name="Brodie E.L."/>
            <person name="Williams K.H."/>
            <person name="Hubbard S.S."/>
            <person name="Banfield J.F."/>
        </authorList>
    </citation>
    <scope>NUCLEOTIDE SEQUENCE [LARGE SCALE GENOMIC DNA]</scope>
</reference>
<proteinExistence type="predicted"/>
<dbReference type="Proteomes" id="UP000177811">
    <property type="component" value="Unassembled WGS sequence"/>
</dbReference>
<dbReference type="AlphaFoldDB" id="A0A1G2KSK3"/>
<sequence length="117" mass="13775">MFRSSNQFWRESGRGLSETAPWTKHPIRIAYQDFALQRAYNTLLQTPAERINFFISLLMRGKAEKVSRSKFFSEHASGKNFERVRFSVLLFNRFRAGEQRDGGKPLIRLWAPRHDVL</sequence>
<gene>
    <name evidence="1" type="ORF">A3C16_04230</name>
</gene>
<organism evidence="1 2">
    <name type="scientific">Candidatus Sungbacteria bacterium RIFCSPHIGHO2_02_FULL_51_29</name>
    <dbReference type="NCBI Taxonomy" id="1802273"/>
    <lineage>
        <taxon>Bacteria</taxon>
        <taxon>Candidatus Sungiibacteriota</taxon>
    </lineage>
</organism>
<comment type="caution">
    <text evidence="1">The sequence shown here is derived from an EMBL/GenBank/DDBJ whole genome shotgun (WGS) entry which is preliminary data.</text>
</comment>
<evidence type="ECO:0000313" key="1">
    <source>
        <dbReference type="EMBL" id="OHA02333.1"/>
    </source>
</evidence>
<evidence type="ECO:0000313" key="2">
    <source>
        <dbReference type="Proteomes" id="UP000177811"/>
    </source>
</evidence>
<name>A0A1G2KSK3_9BACT</name>
<accession>A0A1G2KSK3</accession>